<proteinExistence type="inferred from homology"/>
<dbReference type="InterPro" id="IPR001900">
    <property type="entry name" value="RNase_II/R"/>
</dbReference>
<dbReference type="GO" id="GO:0000956">
    <property type="term" value="P:nuclear-transcribed mRNA catabolic process"/>
    <property type="evidence" value="ECO:0007669"/>
    <property type="project" value="UniProtKB-UniRule"/>
</dbReference>
<accession>A0AAX6HKW3</accession>
<feature type="domain" description="RNB" evidence="7">
    <location>
        <begin position="459"/>
        <end position="814"/>
    </location>
</feature>
<dbReference type="Gene3D" id="2.40.50.700">
    <property type="match status" value="1"/>
</dbReference>
<comment type="similarity">
    <text evidence="5">Belongs to the RNR ribonuclease family. DIS3L2 subfamily.</text>
</comment>
<dbReference type="Proteomes" id="UP001140949">
    <property type="component" value="Unassembled WGS sequence"/>
</dbReference>
<organism evidence="8 9">
    <name type="scientific">Iris pallida</name>
    <name type="common">Sweet iris</name>
    <dbReference type="NCBI Taxonomy" id="29817"/>
    <lineage>
        <taxon>Eukaryota</taxon>
        <taxon>Viridiplantae</taxon>
        <taxon>Streptophyta</taxon>
        <taxon>Embryophyta</taxon>
        <taxon>Tracheophyta</taxon>
        <taxon>Spermatophyta</taxon>
        <taxon>Magnoliopsida</taxon>
        <taxon>Liliopsida</taxon>
        <taxon>Asparagales</taxon>
        <taxon>Iridaceae</taxon>
        <taxon>Iridoideae</taxon>
        <taxon>Irideae</taxon>
        <taxon>Iris</taxon>
    </lineage>
</organism>
<evidence type="ECO:0000256" key="1">
    <source>
        <dbReference type="ARBA" id="ARBA00022490"/>
    </source>
</evidence>
<dbReference type="InterPro" id="IPR050180">
    <property type="entry name" value="RNR_Ribonuclease"/>
</dbReference>
<dbReference type="PANTHER" id="PTHR23355:SF9">
    <property type="entry name" value="DIS3-LIKE EXONUCLEASE 2"/>
    <property type="match status" value="1"/>
</dbReference>
<dbReference type="GO" id="GO:0046872">
    <property type="term" value="F:metal ion binding"/>
    <property type="evidence" value="ECO:0007669"/>
    <property type="project" value="UniProtKB-KW"/>
</dbReference>
<evidence type="ECO:0000256" key="5">
    <source>
        <dbReference type="HAMAP-Rule" id="MF_03045"/>
    </source>
</evidence>
<dbReference type="GO" id="GO:0003723">
    <property type="term" value="F:RNA binding"/>
    <property type="evidence" value="ECO:0007669"/>
    <property type="project" value="UniProtKB-KW"/>
</dbReference>
<dbReference type="InterPro" id="IPR041505">
    <property type="entry name" value="Dis3_CSD2"/>
</dbReference>
<keyword evidence="4 5" id="KW-0694">RNA-binding</keyword>
<feature type="compositionally biased region" description="Basic residues" evidence="6">
    <location>
        <begin position="21"/>
        <end position="32"/>
    </location>
</feature>
<dbReference type="InterPro" id="IPR012340">
    <property type="entry name" value="NA-bd_OB-fold"/>
</dbReference>
<dbReference type="HAMAP" id="MF_03045">
    <property type="entry name" value="DIS3L2"/>
    <property type="match status" value="1"/>
</dbReference>
<evidence type="ECO:0000259" key="7">
    <source>
        <dbReference type="SMART" id="SM00955"/>
    </source>
</evidence>
<protein>
    <recommendedName>
        <fullName evidence="5">DIS3-like exonuclease 2</fullName>
        <ecNumber evidence="5">3.1.13.-</ecNumber>
    </recommendedName>
</protein>
<name>A0AAX6HKW3_IRIPA</name>
<keyword evidence="5" id="KW-0378">Hydrolase</keyword>
<evidence type="ECO:0000256" key="3">
    <source>
        <dbReference type="ARBA" id="ARBA00022842"/>
    </source>
</evidence>
<dbReference type="GO" id="GO:0000175">
    <property type="term" value="F:3'-5'-RNA exonuclease activity"/>
    <property type="evidence" value="ECO:0007669"/>
    <property type="project" value="UniProtKB-UniRule"/>
</dbReference>
<comment type="function">
    <text evidence="5">3'-5'-exoribonuclease that specifically recognizes RNAs polyuridylated at their 3' end and mediates their degradation. Component of an exosome-independent RNA degradation pathway that mediates degradation of cytoplasmic mRNAs that have been deadenylated and subsequently uridylated at their 3'.</text>
</comment>
<keyword evidence="5" id="KW-0464">Manganese</keyword>
<reference evidence="8" key="1">
    <citation type="journal article" date="2023" name="GigaByte">
        <title>Genome assembly of the bearded iris, Iris pallida Lam.</title>
        <authorList>
            <person name="Bruccoleri R.E."/>
            <person name="Oakeley E.J."/>
            <person name="Faust A.M.E."/>
            <person name="Altorfer M."/>
            <person name="Dessus-Babus S."/>
            <person name="Burckhardt D."/>
            <person name="Oertli M."/>
            <person name="Naumann U."/>
            <person name="Petersen F."/>
            <person name="Wong J."/>
        </authorList>
    </citation>
    <scope>NUCLEOTIDE SEQUENCE</scope>
    <source>
        <strain evidence="8">GSM-AAB239-AS_SAM_17_03QT</strain>
    </source>
</reference>
<evidence type="ECO:0000256" key="6">
    <source>
        <dbReference type="SAM" id="MobiDB-lite"/>
    </source>
</evidence>
<dbReference type="Pfam" id="PF00773">
    <property type="entry name" value="RNB"/>
    <property type="match status" value="1"/>
</dbReference>
<dbReference type="GO" id="GO:0000932">
    <property type="term" value="C:P-body"/>
    <property type="evidence" value="ECO:0007669"/>
    <property type="project" value="UniProtKB-SubCell"/>
</dbReference>
<evidence type="ECO:0000313" key="8">
    <source>
        <dbReference type="EMBL" id="KAJ6841194.1"/>
    </source>
</evidence>
<keyword evidence="2 5" id="KW-0479">Metal-binding</keyword>
<comment type="cofactor">
    <cofactor evidence="5">
        <name>Mg(2+)</name>
        <dbReference type="ChEBI" id="CHEBI:18420"/>
    </cofactor>
    <cofactor evidence="5">
        <name>Mn(2+)</name>
        <dbReference type="ChEBI" id="CHEBI:29035"/>
    </cofactor>
</comment>
<keyword evidence="3 5" id="KW-0460">Magnesium</keyword>
<reference evidence="8" key="2">
    <citation type="submission" date="2023-04" db="EMBL/GenBank/DDBJ databases">
        <authorList>
            <person name="Bruccoleri R.E."/>
            <person name="Oakeley E.J."/>
            <person name="Faust A.-M."/>
            <person name="Dessus-Babus S."/>
            <person name="Altorfer M."/>
            <person name="Burckhardt D."/>
            <person name="Oertli M."/>
            <person name="Naumann U."/>
            <person name="Petersen F."/>
            <person name="Wong J."/>
        </authorList>
    </citation>
    <scope>NUCLEOTIDE SEQUENCE</scope>
    <source>
        <strain evidence="8">GSM-AAB239-AS_SAM_17_03QT</strain>
        <tissue evidence="8">Leaf</tissue>
    </source>
</reference>
<comment type="subcellular location">
    <subcellularLocation>
        <location evidence="5">Cytoplasm</location>
    </subcellularLocation>
    <subcellularLocation>
        <location evidence="5">Cytoplasm</location>
        <location evidence="5">P-body</location>
    </subcellularLocation>
</comment>
<feature type="binding site" evidence="5">
    <location>
        <position position="480"/>
    </location>
    <ligand>
        <name>Mg(2+)</name>
        <dbReference type="ChEBI" id="CHEBI:18420"/>
    </ligand>
</feature>
<keyword evidence="5 8" id="KW-0269">Exonuclease</keyword>
<dbReference type="InterPro" id="IPR022966">
    <property type="entry name" value="RNase_II/R_CS"/>
</dbReference>
<feature type="region of interest" description="Disordered" evidence="6">
    <location>
        <begin position="1"/>
        <end position="49"/>
    </location>
</feature>
<dbReference type="SMART" id="SM00955">
    <property type="entry name" value="RNB"/>
    <property type="match status" value="1"/>
</dbReference>
<dbReference type="SUPFAM" id="SSF50249">
    <property type="entry name" value="Nucleic acid-binding proteins"/>
    <property type="match status" value="3"/>
</dbReference>
<keyword evidence="5" id="KW-0540">Nuclease</keyword>
<feature type="site" description="Important for catalytic activity" evidence="5">
    <location>
        <position position="479"/>
    </location>
</feature>
<dbReference type="InterPro" id="IPR028591">
    <property type="entry name" value="DIS3L2"/>
</dbReference>
<dbReference type="Pfam" id="PF17849">
    <property type="entry name" value="OB_Dis3"/>
    <property type="match status" value="1"/>
</dbReference>
<evidence type="ECO:0000313" key="9">
    <source>
        <dbReference type="Proteomes" id="UP001140949"/>
    </source>
</evidence>
<sequence>MKETGDHAAAAAAAENGEKDKKKKRRQNRKSKQNQAAVPEGRGCSSVDGAYNQLPEKATNVAFNSLPPIHIGEAEISMALVGGETSRSCPLPTTTSSHLEPASKVTGLLPSPAKRKYFAPHWSEEATKEAIEKGNAFGATFRVNAHNRLEAYCTIDCAPVDVLINGVVAQNRAIEGDTVAIVLDPIACWTKLKGWNASNTSLLADDTNIIPQVGEVGKNCPQKEQIDANSLLTANGVYYKKSSCSVRLENENGHTGNKFDELHQYTVSENSGSASEQGEASRALGRIISMMNSCPSKRPTGRVVAIIKKSPRRQAVIGFLAAKGEGHLRQNTEHFMKKAQHKILVSGEDYLQLLPKDPKFPKMLVNFRNLPESAKERVVSGDETIERELVAAQIDEWSDESHIPLAHVIHILGRGGEIEPQIAAILFENAICAANFSPESLACVPDLPWEVPVKEFETRKDFRNICTFTIDPSTAIDLDDALSIEEIVSDEVFRIGVHIADASYFVLPETALDTEAQIRSTSVYILQHKIPMLPPQLSEELGSLLPGKDRLALSVTWDIGRSGNIVARWIGRSIIRSCCKLSYDIVQEIIAGSLDANQLNSSTSPIPQLHCLFKWEDIFRSLRSLYEVSMSLRRNRFKDGALWLESSKLGFLFDEFGTPYDSFLRERKESHSLVEEFMLLANISVAEVISAAFPDCALLRRHPEPKLRKLRDFEAFCSRYGFELDTSSSGQLHLSLSKIREKLKDDPMLYDILVSYASKPMQPASYFCTGDLRGRENEWAHYALSVPLYTHFTSPLRRYPDILVHRTLCATLDAEGTYLNQRQINNSGAYGSELVNGCFTGLLNKKAMESEECREALAASALRFGAPTSKVLTDAVTYCNERKVASKHAEVAGEKLYVWALLKKKEILISQAKVLGLGPRFMSVYVHKLAMERRIQYDDVEGLNAEWLERTSTLLLDLNIKKRVAPRKLRAIEDVALVMNPSEENEADGQALEEEEGTCPAVFPLVLRHLSTIPVALHAVGGDDGMLDIGVRLYICSYLT</sequence>
<comment type="caution">
    <text evidence="8">The sequence shown here is derived from an EMBL/GenBank/DDBJ whole genome shotgun (WGS) entry which is preliminary data.</text>
</comment>
<dbReference type="EC" id="3.1.13.-" evidence="5"/>
<keyword evidence="9" id="KW-1185">Reference proteome</keyword>
<dbReference type="PROSITE" id="PS01175">
    <property type="entry name" value="RIBONUCLEASE_II"/>
    <property type="match status" value="1"/>
</dbReference>
<dbReference type="Gene3D" id="2.40.50.690">
    <property type="match status" value="1"/>
</dbReference>
<dbReference type="EMBL" id="JANAVB010008799">
    <property type="protein sequence ID" value="KAJ6841194.1"/>
    <property type="molecule type" value="Genomic_DNA"/>
</dbReference>
<dbReference type="PANTHER" id="PTHR23355">
    <property type="entry name" value="RIBONUCLEASE"/>
    <property type="match status" value="1"/>
</dbReference>
<dbReference type="AlphaFoldDB" id="A0AAX6HKW3"/>
<evidence type="ECO:0000256" key="4">
    <source>
        <dbReference type="ARBA" id="ARBA00022884"/>
    </source>
</evidence>
<feature type="binding site" evidence="5">
    <location>
        <position position="471"/>
    </location>
    <ligand>
        <name>Mg(2+)</name>
        <dbReference type="ChEBI" id="CHEBI:18420"/>
    </ligand>
</feature>
<evidence type="ECO:0000256" key="2">
    <source>
        <dbReference type="ARBA" id="ARBA00022723"/>
    </source>
</evidence>
<keyword evidence="1 5" id="KW-0963">Cytoplasm</keyword>
<gene>
    <name evidence="8" type="ORF">M6B38_308100</name>
</gene>
<dbReference type="GO" id="GO:1990074">
    <property type="term" value="P:polyuridylation-dependent mRNA catabolic process"/>
    <property type="evidence" value="ECO:0007669"/>
    <property type="project" value="UniProtKB-UniRule"/>
</dbReference>